<dbReference type="GO" id="GO:0005634">
    <property type="term" value="C:nucleus"/>
    <property type="evidence" value="ECO:0007669"/>
    <property type="project" value="UniProtKB-SubCell"/>
</dbReference>
<evidence type="ECO:0000313" key="6">
    <source>
        <dbReference type="EMBL" id="PPQ73535.1"/>
    </source>
</evidence>
<evidence type="ECO:0000256" key="5">
    <source>
        <dbReference type="SAM" id="MobiDB-lite"/>
    </source>
</evidence>
<feature type="region of interest" description="Disordered" evidence="5">
    <location>
        <begin position="235"/>
        <end position="260"/>
    </location>
</feature>
<dbReference type="PANTHER" id="PTHR31250:SF27">
    <property type="entry name" value="IQ DOMAIN-CONTAINING PROTEIN IQM5"/>
    <property type="match status" value="1"/>
</dbReference>
<feature type="compositionally biased region" description="Basic and acidic residues" evidence="5">
    <location>
        <begin position="394"/>
        <end position="409"/>
    </location>
</feature>
<dbReference type="OrthoDB" id="7344096at2759"/>
<keyword evidence="4" id="KW-0539">Nucleus</keyword>
<gene>
    <name evidence="6" type="ORF">CVT26_010346</name>
</gene>
<dbReference type="GO" id="GO:0005737">
    <property type="term" value="C:cytoplasm"/>
    <property type="evidence" value="ECO:0007669"/>
    <property type="project" value="UniProtKB-SubCell"/>
</dbReference>
<dbReference type="STRING" id="231916.A0A409W4Y7"/>
<protein>
    <submittedName>
        <fullName evidence="6">Uncharacterized protein</fullName>
    </submittedName>
</protein>
<dbReference type="InParanoid" id="A0A409W4Y7"/>
<dbReference type="EMBL" id="NHYE01005399">
    <property type="protein sequence ID" value="PPQ73535.1"/>
    <property type="molecule type" value="Genomic_DNA"/>
</dbReference>
<dbReference type="InterPro" id="IPR044159">
    <property type="entry name" value="IQM"/>
</dbReference>
<evidence type="ECO:0000256" key="2">
    <source>
        <dbReference type="ARBA" id="ARBA00004496"/>
    </source>
</evidence>
<evidence type="ECO:0000256" key="1">
    <source>
        <dbReference type="ARBA" id="ARBA00004123"/>
    </source>
</evidence>
<dbReference type="PANTHER" id="PTHR31250">
    <property type="entry name" value="IQ DOMAIN-CONTAINING PROTEIN IQM3"/>
    <property type="match status" value="1"/>
</dbReference>
<keyword evidence="7" id="KW-1185">Reference proteome</keyword>
<accession>A0A409W4Y7</accession>
<proteinExistence type="predicted"/>
<evidence type="ECO:0000256" key="3">
    <source>
        <dbReference type="ARBA" id="ARBA00022490"/>
    </source>
</evidence>
<comment type="caution">
    <text evidence="6">The sequence shown here is derived from an EMBL/GenBank/DDBJ whole genome shotgun (WGS) entry which is preliminary data.</text>
</comment>
<evidence type="ECO:0000313" key="7">
    <source>
        <dbReference type="Proteomes" id="UP000284706"/>
    </source>
</evidence>
<comment type="subcellular location">
    <subcellularLocation>
        <location evidence="2">Cytoplasm</location>
    </subcellularLocation>
    <subcellularLocation>
        <location evidence="1">Nucleus</location>
    </subcellularLocation>
</comment>
<feature type="compositionally biased region" description="Basic and acidic residues" evidence="5">
    <location>
        <begin position="426"/>
        <end position="446"/>
    </location>
</feature>
<reference evidence="6 7" key="1">
    <citation type="journal article" date="2018" name="Evol. Lett.">
        <title>Horizontal gene cluster transfer increased hallucinogenic mushroom diversity.</title>
        <authorList>
            <person name="Reynolds H.T."/>
            <person name="Vijayakumar V."/>
            <person name="Gluck-Thaler E."/>
            <person name="Korotkin H.B."/>
            <person name="Matheny P.B."/>
            <person name="Slot J.C."/>
        </authorList>
    </citation>
    <scope>NUCLEOTIDE SEQUENCE [LARGE SCALE GENOMIC DNA]</scope>
    <source>
        <strain evidence="6 7">SRW20</strain>
    </source>
</reference>
<organism evidence="6 7">
    <name type="scientific">Gymnopilus dilepis</name>
    <dbReference type="NCBI Taxonomy" id="231916"/>
    <lineage>
        <taxon>Eukaryota</taxon>
        <taxon>Fungi</taxon>
        <taxon>Dikarya</taxon>
        <taxon>Basidiomycota</taxon>
        <taxon>Agaricomycotina</taxon>
        <taxon>Agaricomycetes</taxon>
        <taxon>Agaricomycetidae</taxon>
        <taxon>Agaricales</taxon>
        <taxon>Agaricineae</taxon>
        <taxon>Hymenogastraceae</taxon>
        <taxon>Gymnopilus</taxon>
    </lineage>
</organism>
<dbReference type="Proteomes" id="UP000284706">
    <property type="component" value="Unassembled WGS sequence"/>
</dbReference>
<feature type="region of interest" description="Disordered" evidence="5">
    <location>
        <begin position="394"/>
        <end position="446"/>
    </location>
</feature>
<evidence type="ECO:0000256" key="4">
    <source>
        <dbReference type="ARBA" id="ARBA00023242"/>
    </source>
</evidence>
<name>A0A409W4Y7_9AGAR</name>
<sequence>MVPWKKDTKSEADKQDEDVARVAAAILIQRLWRGRQNLAKQQHKNSKLRWDDAVTNAILENHRQAALDDDNGNTSARKRWKRAAFFIGRLRADDDLLGENGVNVRAEEKQLETQHWLELIDARTDVTMFWQWYHKRWQEEDTRDNFFKWLDRGGGKDLSLDECPREQLEREQINDAHAYLPSTGLNYLVKIGEDGRLYWEKNNQLVDTTAGDWKDAGHGEGIVPESMPTHHLDLKKASSPAVSDSPKDQENAATHYAGQPTKKNPLYKYLRGHFTTRGMVDRLLRKTVKRNTWIYISWWNSHVCWIDIRQARDYPHSFPSVRTLQFLEVLESRGVDMSKVQISKAEAALWGIEHLAKFKKAQGRAISSGKKKVQEVPKKAKAVLEKSLPDTRWKEEILRGRESHHDERNSPSAAPAQGENATSQTTEKENQPAPTLHKESSIPREA</sequence>
<dbReference type="AlphaFoldDB" id="A0A409W4Y7"/>
<keyword evidence="3" id="KW-0963">Cytoplasm</keyword>